<sequence>MLYSLLYLFSQFIVLVSGLSLPPPTGPYNVGTKPYVLKHTTVNDPVAPENVSLSLLVNLYYPTHDDAPSQKYIWDGLSATYDTYYGLPNGTFGNITANLALNAKPLSRKEHDNLYLPTLLFGPAFAGPPSRFFTGLISEVTSRGYSVVTVDHPWEAPYIEYPNGTAFTGHDVTWSPCRPVLDAAHAYRLTDNSAILDALLEISKKLGIPLDLKRFAFFGHSLGGSAAVSQLLVERNRTASRGKEFLGAINLDGSFFGIGATNSSWVDVREPSLLLGSSRYRDPSWAVFESYQSSWVKGIRILGQSNHTDFSDLIFLKQANGIAGGGDAITAERFLQVSRTIVSAFFGLLLGKGEGVLSGSTEVQEAFPEVAFDYNGTGNPCTPAELCWSYPPSC</sequence>
<evidence type="ECO:0000256" key="2">
    <source>
        <dbReference type="ARBA" id="ARBA00022801"/>
    </source>
</evidence>
<dbReference type="Gene3D" id="3.40.50.1820">
    <property type="entry name" value="alpha/beta hydrolase"/>
    <property type="match status" value="1"/>
</dbReference>
<proteinExistence type="predicted"/>
<organism evidence="6 7">
    <name type="scientific">Paraconiothyrium brasiliense</name>
    <dbReference type="NCBI Taxonomy" id="300254"/>
    <lineage>
        <taxon>Eukaryota</taxon>
        <taxon>Fungi</taxon>
        <taxon>Dikarya</taxon>
        <taxon>Ascomycota</taxon>
        <taxon>Pezizomycotina</taxon>
        <taxon>Dothideomycetes</taxon>
        <taxon>Pleosporomycetidae</taxon>
        <taxon>Pleosporales</taxon>
        <taxon>Massarineae</taxon>
        <taxon>Didymosphaeriaceae</taxon>
        <taxon>Paraconiothyrium</taxon>
    </lineage>
</organism>
<feature type="signal peptide" evidence="5">
    <location>
        <begin position="1"/>
        <end position="18"/>
    </location>
</feature>
<keyword evidence="4" id="KW-0443">Lipid metabolism</keyword>
<feature type="chain" id="PRO_5045123392" description="1-alkyl-2-acetylglycerophosphocholine esterase" evidence="5">
    <location>
        <begin position="19"/>
        <end position="394"/>
    </location>
</feature>
<protein>
    <recommendedName>
        <fullName evidence="1">1-alkyl-2-acetylglycerophosphocholine esterase</fullName>
        <ecNumber evidence="1">3.1.1.47</ecNumber>
    </recommendedName>
</protein>
<dbReference type="Proteomes" id="UP001521785">
    <property type="component" value="Unassembled WGS sequence"/>
</dbReference>
<dbReference type="InterPro" id="IPR029058">
    <property type="entry name" value="AB_hydrolase_fold"/>
</dbReference>
<evidence type="ECO:0000256" key="1">
    <source>
        <dbReference type="ARBA" id="ARBA00013201"/>
    </source>
</evidence>
<keyword evidence="7" id="KW-1185">Reference proteome</keyword>
<comment type="caution">
    <text evidence="6">The sequence shown here is derived from an EMBL/GenBank/DDBJ whole genome shotgun (WGS) entry which is preliminary data.</text>
</comment>
<evidence type="ECO:0000313" key="6">
    <source>
        <dbReference type="EMBL" id="KAL1602405.1"/>
    </source>
</evidence>
<evidence type="ECO:0000313" key="7">
    <source>
        <dbReference type="Proteomes" id="UP001521785"/>
    </source>
</evidence>
<name>A0ABR3RD82_9PLEO</name>
<dbReference type="PANTHER" id="PTHR10272">
    <property type="entry name" value="PLATELET-ACTIVATING FACTOR ACETYLHYDROLASE"/>
    <property type="match status" value="1"/>
</dbReference>
<keyword evidence="5" id="KW-0732">Signal</keyword>
<evidence type="ECO:0000256" key="5">
    <source>
        <dbReference type="SAM" id="SignalP"/>
    </source>
</evidence>
<keyword evidence="2" id="KW-0378">Hydrolase</keyword>
<dbReference type="SUPFAM" id="SSF53474">
    <property type="entry name" value="alpha/beta-Hydrolases"/>
    <property type="match status" value="1"/>
</dbReference>
<dbReference type="EMBL" id="JAKJXO020000007">
    <property type="protein sequence ID" value="KAL1602405.1"/>
    <property type="molecule type" value="Genomic_DNA"/>
</dbReference>
<reference evidence="6 7" key="1">
    <citation type="submission" date="2024-02" db="EMBL/GenBank/DDBJ databases">
        <title>De novo assembly and annotation of 12 fungi associated with fruit tree decline syndrome in Ontario, Canada.</title>
        <authorList>
            <person name="Sulman M."/>
            <person name="Ellouze W."/>
            <person name="Ilyukhin E."/>
        </authorList>
    </citation>
    <scope>NUCLEOTIDE SEQUENCE [LARGE SCALE GENOMIC DNA]</scope>
    <source>
        <strain evidence="6 7">M42-189</strain>
    </source>
</reference>
<accession>A0ABR3RD82</accession>
<dbReference type="PANTHER" id="PTHR10272:SF14">
    <property type="entry name" value="PAF ACETYLHYDROLASE FAMILY PROTEIN"/>
    <property type="match status" value="1"/>
</dbReference>
<gene>
    <name evidence="6" type="ORF">SLS60_005821</name>
</gene>
<dbReference type="EC" id="3.1.1.47" evidence="1"/>
<keyword evidence="3" id="KW-0442">Lipid degradation</keyword>
<evidence type="ECO:0000256" key="3">
    <source>
        <dbReference type="ARBA" id="ARBA00022963"/>
    </source>
</evidence>
<evidence type="ECO:0000256" key="4">
    <source>
        <dbReference type="ARBA" id="ARBA00023098"/>
    </source>
</evidence>